<gene>
    <name evidence="2" type="ORF">CCAE0312_LOCUS4387</name>
    <name evidence="3" type="ORF">CCAE0312_LOCUS4388</name>
</gene>
<sequence length="111" mass="12342">MLKKGLGAVVVEVVLWQATDSGETQRLRPGPADAEPKRAASLERFIASLMPLRLKQCDPTETFTRNPEFRTNPSRSLNPRLNNFLIPDAANPHAPPPTNQILELPAPHNWV</sequence>
<reference evidence="2" key="1">
    <citation type="submission" date="2021-01" db="EMBL/GenBank/DDBJ databases">
        <authorList>
            <person name="Corre E."/>
            <person name="Pelletier E."/>
            <person name="Niang G."/>
            <person name="Scheremetjew M."/>
            <person name="Finn R."/>
            <person name="Kale V."/>
            <person name="Holt S."/>
            <person name="Cochrane G."/>
            <person name="Meng A."/>
            <person name="Brown T."/>
            <person name="Cohen L."/>
        </authorList>
    </citation>
    <scope>NUCLEOTIDE SEQUENCE</scope>
    <source>
        <strain evidence="2">SAG 36.94</strain>
    </source>
</reference>
<feature type="compositionally biased region" description="Polar residues" evidence="1">
    <location>
        <begin position="62"/>
        <end position="81"/>
    </location>
</feature>
<evidence type="ECO:0000256" key="1">
    <source>
        <dbReference type="SAM" id="MobiDB-lite"/>
    </source>
</evidence>
<accession>A0A6T6C4N2</accession>
<proteinExistence type="predicted"/>
<evidence type="ECO:0000313" key="3">
    <source>
        <dbReference type="EMBL" id="CAD9232307.1"/>
    </source>
</evidence>
<feature type="region of interest" description="Disordered" evidence="1">
    <location>
        <begin position="62"/>
        <end position="111"/>
    </location>
</feature>
<organism evidence="2">
    <name type="scientific">Compsopogon caeruleus</name>
    <dbReference type="NCBI Taxonomy" id="31354"/>
    <lineage>
        <taxon>Eukaryota</taxon>
        <taxon>Rhodophyta</taxon>
        <taxon>Compsopogonophyceae</taxon>
        <taxon>Compsopogonales</taxon>
        <taxon>Compsopogonaceae</taxon>
        <taxon>Compsopogon</taxon>
    </lineage>
</organism>
<protein>
    <submittedName>
        <fullName evidence="2">Uncharacterized protein</fullName>
    </submittedName>
</protein>
<dbReference type="EMBL" id="HBGH01008023">
    <property type="protein sequence ID" value="CAD9232307.1"/>
    <property type="molecule type" value="Transcribed_RNA"/>
</dbReference>
<dbReference type="AlphaFoldDB" id="A0A6T6C4N2"/>
<name>A0A6T6C4N2_9RHOD</name>
<dbReference type="EMBL" id="HBGH01008022">
    <property type="protein sequence ID" value="CAD9232306.1"/>
    <property type="molecule type" value="Transcribed_RNA"/>
</dbReference>
<evidence type="ECO:0000313" key="2">
    <source>
        <dbReference type="EMBL" id="CAD9232306.1"/>
    </source>
</evidence>